<feature type="compositionally biased region" description="Polar residues" evidence="1">
    <location>
        <begin position="264"/>
        <end position="278"/>
    </location>
</feature>
<feature type="compositionally biased region" description="Polar residues" evidence="1">
    <location>
        <begin position="201"/>
        <end position="235"/>
    </location>
</feature>
<evidence type="ECO:0000313" key="3">
    <source>
        <dbReference type="RefSeq" id="XP_016926499.4"/>
    </source>
</evidence>
<dbReference type="AlphaFoldDB" id="A0AB39Z194"/>
<protein>
    <submittedName>
        <fullName evidence="3">Uncharacterized protein Mst89B</fullName>
    </submittedName>
</protein>
<proteinExistence type="predicted"/>
<feature type="region of interest" description="Disordered" evidence="1">
    <location>
        <begin position="399"/>
        <end position="421"/>
    </location>
</feature>
<name>A0AB39Z194_DROSZ</name>
<evidence type="ECO:0000256" key="1">
    <source>
        <dbReference type="SAM" id="MobiDB-lite"/>
    </source>
</evidence>
<dbReference type="RefSeq" id="XP_016926499.4">
    <property type="nucleotide sequence ID" value="XM_017071010.4"/>
</dbReference>
<dbReference type="Proteomes" id="UP001652628">
    <property type="component" value="Chromosome 3"/>
</dbReference>
<accession>A0AB39Z194</accession>
<keyword evidence="2" id="KW-1185">Reference proteome</keyword>
<dbReference type="GeneID" id="108007358"/>
<feature type="region of interest" description="Disordered" evidence="1">
    <location>
        <begin position="198"/>
        <end position="278"/>
    </location>
</feature>
<sequence length="421" mass="46664">MANNSTVRKVMQVSEEAAPVVHIPIIVGNEIFVLTQQDVRRVEDIRMLSYSRLGSNGQLCPVDSTPPAHVGFSLPTATTTNICTLEDLMAQTARKRVNFQMDVDHVADVKHPSNTANSPCPFLQPVSSRTRTVASVTTQLGWSKNKAGPEHVFPLCYSAGTSTSGLMTNTGCQHCPRSATHHSSCQTQNYPSATPIVQKKAPQNASCQTQTTPIVQKEPPQNSACQTQDYPSTNPIVKKEPPQNSACQTQSSSRPNPIVKKEQQNSTHQTQPKTFSTGCNTSFSHLSNTSSAESCTSDECQYTTSEKSHQPCGHCKSQQTCVEPELMAHVRPQVHTSRCPPEQPCTSRQIHFDLGPQGRHRECFERRPCTQKLERPLRMEEQDFYRSTPLSKTLYPRTINKAPVSTPTRLQMGSRYKDSQQ</sequence>
<evidence type="ECO:0000313" key="2">
    <source>
        <dbReference type="Proteomes" id="UP001652628"/>
    </source>
</evidence>
<gene>
    <name evidence="3" type="primary">Mst89B</name>
</gene>
<reference evidence="3" key="1">
    <citation type="submission" date="2025-08" db="UniProtKB">
        <authorList>
            <consortium name="RefSeq"/>
        </authorList>
    </citation>
    <scope>IDENTIFICATION</scope>
</reference>
<feature type="compositionally biased region" description="Polar residues" evidence="1">
    <location>
        <begin position="242"/>
        <end position="255"/>
    </location>
</feature>
<organism evidence="2 3">
    <name type="scientific">Drosophila suzukii</name>
    <name type="common">Spotted-wing drosophila fruit fly</name>
    <dbReference type="NCBI Taxonomy" id="28584"/>
    <lineage>
        <taxon>Eukaryota</taxon>
        <taxon>Metazoa</taxon>
        <taxon>Ecdysozoa</taxon>
        <taxon>Arthropoda</taxon>
        <taxon>Hexapoda</taxon>
        <taxon>Insecta</taxon>
        <taxon>Pterygota</taxon>
        <taxon>Neoptera</taxon>
        <taxon>Endopterygota</taxon>
        <taxon>Diptera</taxon>
        <taxon>Brachycera</taxon>
        <taxon>Muscomorpha</taxon>
        <taxon>Ephydroidea</taxon>
        <taxon>Drosophilidae</taxon>
        <taxon>Drosophila</taxon>
        <taxon>Sophophora</taxon>
    </lineage>
</organism>